<keyword evidence="5" id="KW-0812">Transmembrane</keyword>
<evidence type="ECO:0000259" key="6">
    <source>
        <dbReference type="Pfam" id="PF25967"/>
    </source>
</evidence>
<evidence type="ECO:0000256" key="1">
    <source>
        <dbReference type="ARBA" id="ARBA00004196"/>
    </source>
</evidence>
<comment type="similarity">
    <text evidence="2">Belongs to the membrane fusion protein (MFP) (TC 8.A.1) family.</text>
</comment>
<feature type="transmembrane region" description="Helical" evidence="5">
    <location>
        <begin position="21"/>
        <end position="41"/>
    </location>
</feature>
<evidence type="ECO:0000256" key="4">
    <source>
        <dbReference type="SAM" id="Coils"/>
    </source>
</evidence>
<dbReference type="Gene3D" id="2.40.50.100">
    <property type="match status" value="1"/>
</dbReference>
<name>K2JFR4_9GAMM</name>
<keyword evidence="8" id="KW-1185">Reference proteome</keyword>
<dbReference type="RefSeq" id="WP_008485946.1">
    <property type="nucleotide sequence ID" value="NZ_AMRI01000024.1"/>
</dbReference>
<evidence type="ECO:0000256" key="3">
    <source>
        <dbReference type="ARBA" id="ARBA00023054"/>
    </source>
</evidence>
<dbReference type="OrthoDB" id="5752864at2"/>
<comment type="subcellular location">
    <subcellularLocation>
        <location evidence="1">Cell envelope</location>
    </subcellularLocation>
</comment>
<evidence type="ECO:0000313" key="7">
    <source>
        <dbReference type="EMBL" id="EKE69499.1"/>
    </source>
</evidence>
<dbReference type="InterPro" id="IPR006143">
    <property type="entry name" value="RND_pump_MFP"/>
</dbReference>
<dbReference type="PATRIC" id="fig|745411.4.peg.3019"/>
<keyword evidence="3 4" id="KW-0175">Coiled coil</keyword>
<dbReference type="Gene3D" id="2.40.30.170">
    <property type="match status" value="1"/>
</dbReference>
<dbReference type="PANTHER" id="PTHR32347">
    <property type="entry name" value="EFFLUX SYSTEM COMPONENT YKNX-RELATED"/>
    <property type="match status" value="1"/>
</dbReference>
<comment type="caution">
    <text evidence="7">The sequence shown here is derived from an EMBL/GenBank/DDBJ whole genome shotgun (WGS) entry which is preliminary data.</text>
</comment>
<dbReference type="PANTHER" id="PTHR32347:SF14">
    <property type="entry name" value="EFFLUX SYSTEM COMPONENT YKNX-RELATED"/>
    <property type="match status" value="1"/>
</dbReference>
<protein>
    <submittedName>
        <fullName evidence="7">RND family efflux transporter MFP subunit</fullName>
    </submittedName>
</protein>
<evidence type="ECO:0000256" key="5">
    <source>
        <dbReference type="SAM" id="Phobius"/>
    </source>
</evidence>
<keyword evidence="5" id="KW-1133">Transmembrane helix</keyword>
<feature type="domain" description="Multidrug resistance protein MdtA-like C-terminal permuted SH3" evidence="6">
    <location>
        <begin position="351"/>
        <end position="409"/>
    </location>
</feature>
<dbReference type="NCBIfam" id="TIGR01730">
    <property type="entry name" value="RND_mfp"/>
    <property type="match status" value="1"/>
</dbReference>
<reference evidence="7 8" key="1">
    <citation type="journal article" date="2012" name="J. Bacteriol.">
        <title>Genome Sequence of Gallaecimonas xiamenensis Type Strain 3-C-1.</title>
        <authorList>
            <person name="Lai Q."/>
            <person name="Wang L."/>
            <person name="Wang W."/>
            <person name="Shao Z."/>
        </authorList>
    </citation>
    <scope>NUCLEOTIDE SEQUENCE [LARGE SCALE GENOMIC DNA]</scope>
    <source>
        <strain evidence="7 8">3-C-1</strain>
    </source>
</reference>
<gene>
    <name evidence="7" type="ORF">B3C1_15347</name>
</gene>
<dbReference type="AlphaFoldDB" id="K2JFR4"/>
<dbReference type="STRING" id="745411.B3C1_15347"/>
<dbReference type="EMBL" id="AMRI01000024">
    <property type="protein sequence ID" value="EKE69499.1"/>
    <property type="molecule type" value="Genomic_DNA"/>
</dbReference>
<keyword evidence="5" id="KW-0472">Membrane</keyword>
<sequence length="422" mass="46075">MIRDTSGQDIVLNNRRPYRKWLGVGAALTLVASLGWAITGWRDSAGADAVVSRQALQLGTVVMADIQRDINVQGRVVAANSPTLYSPAQGIVTYLIKAGDSVEADQVIAQVDSPSLTSQLKQEEANLARMDGELERQRIQAKRQALDNQQAADMAQVDLEAADREMRRAQLSWQKQVISQIDYEKAKDELARAKLRARQTAQNASLAVEMAAFETKNLQLQVQHQSLLVAELQRQSDELNVRSPVSGMVGSLALSQKAAVAAHEALLSVVDLSSFEVEVLVPETYADDLGLAMPVVVKVNGQEWQGEVAAISPEISNSQVVARLRFTNDSPDRLRQNQRLTARILLENRNQVLAVPRGAFIDADQGRSAFVLRDNKALRVPITLGAVGSRQAEVVDGLVAGDQIIVSDTSRFKDNNTLLVTE</sequence>
<dbReference type="Proteomes" id="UP000006755">
    <property type="component" value="Unassembled WGS sequence"/>
</dbReference>
<dbReference type="GO" id="GO:0022857">
    <property type="term" value="F:transmembrane transporter activity"/>
    <property type="evidence" value="ECO:0007669"/>
    <property type="project" value="InterPro"/>
</dbReference>
<dbReference type="InterPro" id="IPR058627">
    <property type="entry name" value="MdtA-like_C"/>
</dbReference>
<dbReference type="eggNOG" id="COG0845">
    <property type="taxonomic scope" value="Bacteria"/>
</dbReference>
<dbReference type="Gene3D" id="1.10.287.470">
    <property type="entry name" value="Helix hairpin bin"/>
    <property type="match status" value="1"/>
</dbReference>
<evidence type="ECO:0000313" key="8">
    <source>
        <dbReference type="Proteomes" id="UP000006755"/>
    </source>
</evidence>
<dbReference type="GO" id="GO:0030313">
    <property type="term" value="C:cell envelope"/>
    <property type="evidence" value="ECO:0007669"/>
    <property type="project" value="UniProtKB-SubCell"/>
</dbReference>
<dbReference type="SUPFAM" id="SSF111369">
    <property type="entry name" value="HlyD-like secretion proteins"/>
    <property type="match status" value="1"/>
</dbReference>
<dbReference type="Pfam" id="PF25967">
    <property type="entry name" value="RND-MFP_C"/>
    <property type="match status" value="1"/>
</dbReference>
<proteinExistence type="inferred from homology"/>
<accession>K2JFR4</accession>
<organism evidence="7 8">
    <name type="scientific">Gallaecimonas xiamenensis 3-C-1</name>
    <dbReference type="NCBI Taxonomy" id="745411"/>
    <lineage>
        <taxon>Bacteria</taxon>
        <taxon>Pseudomonadati</taxon>
        <taxon>Pseudomonadota</taxon>
        <taxon>Gammaproteobacteria</taxon>
        <taxon>Enterobacterales</taxon>
        <taxon>Gallaecimonadaceae</taxon>
        <taxon>Gallaecimonas</taxon>
    </lineage>
</organism>
<feature type="coiled-coil region" evidence="4">
    <location>
        <begin position="120"/>
        <end position="203"/>
    </location>
</feature>
<dbReference type="GO" id="GO:0016020">
    <property type="term" value="C:membrane"/>
    <property type="evidence" value="ECO:0007669"/>
    <property type="project" value="InterPro"/>
</dbReference>
<dbReference type="Gene3D" id="2.40.420.20">
    <property type="match status" value="1"/>
</dbReference>
<dbReference type="InterPro" id="IPR050465">
    <property type="entry name" value="UPF0194_transport"/>
</dbReference>
<evidence type="ECO:0000256" key="2">
    <source>
        <dbReference type="ARBA" id="ARBA00009477"/>
    </source>
</evidence>